<dbReference type="Proteomes" id="UP000814033">
    <property type="component" value="Unassembled WGS sequence"/>
</dbReference>
<evidence type="ECO:0000313" key="2">
    <source>
        <dbReference type="Proteomes" id="UP000814033"/>
    </source>
</evidence>
<sequence>MPPRSEAGELARHAAHSGVCSKIVLAMQGTPTLLALIPEKSPVTFYYATACLFPDCYDTDHKSPGAARQIPVLHVTASHCLDTPLYPSVYLHELGRGWTVALFRPFSAQLQTRDMMSDEATLTTAVKVIHVFSGIYLWEYFTSLRFEWEVFTGKRPWRWSFAVYFISRTLALGSTLLSFIGFNLHHKFNCEAWFRSILAFSWYAIAFASCLLVLRAIAIWGRNPWIIGITVSVWFANFGSAAYSVTRGRTQWIPGAGACLIAGTVDFRWGMFVNVLEDTVLLVVMIIGVMKKRNTTDLWRLLYFQGLAWITSAALSEVPSVVMSFLNINDGWNLMFQVPHMVIIVTISTRVYRNLFQYIIGDTEDSTPYFKRRQEVRMRVHGDSDAVQVNVHKTVEIDVELNSITRHSTGDGDSQIKDGVTFQDDVRPRRSRDRLEMEERRMKEESYMGI</sequence>
<evidence type="ECO:0000313" key="1">
    <source>
        <dbReference type="EMBL" id="KAI0052066.1"/>
    </source>
</evidence>
<dbReference type="EMBL" id="MU275847">
    <property type="protein sequence ID" value="KAI0052066.1"/>
    <property type="molecule type" value="Genomic_DNA"/>
</dbReference>
<protein>
    <submittedName>
        <fullName evidence="1">Uncharacterized protein</fullName>
    </submittedName>
</protein>
<keyword evidence="2" id="KW-1185">Reference proteome</keyword>
<reference evidence="1" key="2">
    <citation type="journal article" date="2022" name="New Phytol.">
        <title>Evolutionary transition to the ectomycorrhizal habit in the genomes of a hyperdiverse lineage of mushroom-forming fungi.</title>
        <authorList>
            <person name="Looney B."/>
            <person name="Miyauchi S."/>
            <person name="Morin E."/>
            <person name="Drula E."/>
            <person name="Courty P.E."/>
            <person name="Kohler A."/>
            <person name="Kuo A."/>
            <person name="LaButti K."/>
            <person name="Pangilinan J."/>
            <person name="Lipzen A."/>
            <person name="Riley R."/>
            <person name="Andreopoulos W."/>
            <person name="He G."/>
            <person name="Johnson J."/>
            <person name="Nolan M."/>
            <person name="Tritt A."/>
            <person name="Barry K.W."/>
            <person name="Grigoriev I.V."/>
            <person name="Nagy L.G."/>
            <person name="Hibbett D."/>
            <person name="Henrissat B."/>
            <person name="Matheny P.B."/>
            <person name="Labbe J."/>
            <person name="Martin F.M."/>
        </authorList>
    </citation>
    <scope>NUCLEOTIDE SEQUENCE</scope>
    <source>
        <strain evidence="1">FP105234-sp</strain>
    </source>
</reference>
<accession>A0ACB8S7Y8</accession>
<organism evidence="1 2">
    <name type="scientific">Auriscalpium vulgare</name>
    <dbReference type="NCBI Taxonomy" id="40419"/>
    <lineage>
        <taxon>Eukaryota</taxon>
        <taxon>Fungi</taxon>
        <taxon>Dikarya</taxon>
        <taxon>Basidiomycota</taxon>
        <taxon>Agaricomycotina</taxon>
        <taxon>Agaricomycetes</taxon>
        <taxon>Russulales</taxon>
        <taxon>Auriscalpiaceae</taxon>
        <taxon>Auriscalpium</taxon>
    </lineage>
</organism>
<reference evidence="1" key="1">
    <citation type="submission" date="2021-02" db="EMBL/GenBank/DDBJ databases">
        <authorList>
            <consortium name="DOE Joint Genome Institute"/>
            <person name="Ahrendt S."/>
            <person name="Looney B.P."/>
            <person name="Miyauchi S."/>
            <person name="Morin E."/>
            <person name="Drula E."/>
            <person name="Courty P.E."/>
            <person name="Chicoki N."/>
            <person name="Fauchery L."/>
            <person name="Kohler A."/>
            <person name="Kuo A."/>
            <person name="Labutti K."/>
            <person name="Pangilinan J."/>
            <person name="Lipzen A."/>
            <person name="Riley R."/>
            <person name="Andreopoulos W."/>
            <person name="He G."/>
            <person name="Johnson J."/>
            <person name="Barry K.W."/>
            <person name="Grigoriev I.V."/>
            <person name="Nagy L."/>
            <person name="Hibbett D."/>
            <person name="Henrissat B."/>
            <person name="Matheny P.B."/>
            <person name="Labbe J."/>
            <person name="Martin F."/>
        </authorList>
    </citation>
    <scope>NUCLEOTIDE SEQUENCE</scope>
    <source>
        <strain evidence="1">FP105234-sp</strain>
    </source>
</reference>
<gene>
    <name evidence="1" type="ORF">FA95DRAFT_1553737</name>
</gene>
<name>A0ACB8S7Y8_9AGAM</name>
<proteinExistence type="predicted"/>
<comment type="caution">
    <text evidence="1">The sequence shown here is derived from an EMBL/GenBank/DDBJ whole genome shotgun (WGS) entry which is preliminary data.</text>
</comment>